<dbReference type="EMBL" id="JAHMHR010000011">
    <property type="protein sequence ID" value="KAK1688554.1"/>
    <property type="molecule type" value="Genomic_DNA"/>
</dbReference>
<feature type="compositionally biased region" description="Basic and acidic residues" evidence="1">
    <location>
        <begin position="31"/>
        <end position="50"/>
    </location>
</feature>
<evidence type="ECO:0000313" key="4">
    <source>
        <dbReference type="Proteomes" id="UP001224890"/>
    </source>
</evidence>
<comment type="caution">
    <text evidence="3">The sequence shown here is derived from an EMBL/GenBank/DDBJ whole genome shotgun (WGS) entry which is preliminary data.</text>
</comment>
<feature type="transmembrane region" description="Helical" evidence="2">
    <location>
        <begin position="337"/>
        <end position="357"/>
    </location>
</feature>
<organism evidence="3 4">
    <name type="scientific">Colletotrichum godetiae</name>
    <dbReference type="NCBI Taxonomy" id="1209918"/>
    <lineage>
        <taxon>Eukaryota</taxon>
        <taxon>Fungi</taxon>
        <taxon>Dikarya</taxon>
        <taxon>Ascomycota</taxon>
        <taxon>Pezizomycotina</taxon>
        <taxon>Sordariomycetes</taxon>
        <taxon>Hypocreomycetidae</taxon>
        <taxon>Glomerellales</taxon>
        <taxon>Glomerellaceae</taxon>
        <taxon>Colletotrichum</taxon>
        <taxon>Colletotrichum acutatum species complex</taxon>
    </lineage>
</organism>
<keyword evidence="2" id="KW-0812">Transmembrane</keyword>
<feature type="transmembrane region" description="Helical" evidence="2">
    <location>
        <begin position="424"/>
        <end position="448"/>
    </location>
</feature>
<feature type="region of interest" description="Disordered" evidence="1">
    <location>
        <begin position="82"/>
        <end position="104"/>
    </location>
</feature>
<evidence type="ECO:0000256" key="2">
    <source>
        <dbReference type="SAM" id="Phobius"/>
    </source>
</evidence>
<evidence type="ECO:0000256" key="1">
    <source>
        <dbReference type="SAM" id="MobiDB-lite"/>
    </source>
</evidence>
<gene>
    <name evidence="3" type="ORF">BDP55DRAFT_629654</name>
</gene>
<keyword evidence="4" id="KW-1185">Reference proteome</keyword>
<feature type="compositionally biased region" description="Low complexity" evidence="1">
    <location>
        <begin position="87"/>
        <end position="97"/>
    </location>
</feature>
<feature type="transmembrane region" description="Helical" evidence="2">
    <location>
        <begin position="108"/>
        <end position="128"/>
    </location>
</feature>
<feature type="transmembrane region" description="Helical" evidence="2">
    <location>
        <begin position="219"/>
        <end position="239"/>
    </location>
</feature>
<keyword evidence="2" id="KW-0472">Membrane</keyword>
<keyword evidence="2" id="KW-1133">Transmembrane helix</keyword>
<feature type="transmembrane region" description="Helical" evidence="2">
    <location>
        <begin position="289"/>
        <end position="307"/>
    </location>
</feature>
<name>A0AAJ0EVA9_9PEZI</name>
<feature type="region of interest" description="Disordered" evidence="1">
    <location>
        <begin position="31"/>
        <end position="58"/>
    </location>
</feature>
<proteinExistence type="predicted"/>
<dbReference type="RefSeq" id="XP_060432249.1">
    <property type="nucleotide sequence ID" value="XM_060572048.1"/>
</dbReference>
<accession>A0AAJ0EVA9</accession>
<evidence type="ECO:0000313" key="3">
    <source>
        <dbReference type="EMBL" id="KAK1688554.1"/>
    </source>
</evidence>
<reference evidence="3" key="1">
    <citation type="submission" date="2021-06" db="EMBL/GenBank/DDBJ databases">
        <title>Comparative genomics, transcriptomics and evolutionary studies reveal genomic signatures of adaptation to plant cell wall in hemibiotrophic fungi.</title>
        <authorList>
            <consortium name="DOE Joint Genome Institute"/>
            <person name="Baroncelli R."/>
            <person name="Diaz J.F."/>
            <person name="Benocci T."/>
            <person name="Peng M."/>
            <person name="Battaglia E."/>
            <person name="Haridas S."/>
            <person name="Andreopoulos W."/>
            <person name="Labutti K."/>
            <person name="Pangilinan J."/>
            <person name="Floch G.L."/>
            <person name="Makela M.R."/>
            <person name="Henrissat B."/>
            <person name="Grigoriev I.V."/>
            <person name="Crouch J.A."/>
            <person name="De Vries R.P."/>
            <person name="Sukno S.A."/>
            <person name="Thon M.R."/>
        </authorList>
    </citation>
    <scope>NUCLEOTIDE SEQUENCE</scope>
    <source>
        <strain evidence="3">CBS 193.32</strain>
    </source>
</reference>
<dbReference type="GeneID" id="85456574"/>
<dbReference type="AlphaFoldDB" id="A0AAJ0EVA9"/>
<sequence>MSHWDTWSSPRRNFALHPFVSDQYYNPECTPDARDRNGWNKEHLPTRKPDQSSNEVRQASNFHHEPFTHLSEKPIILKNLPSRASFSSPPSKMANAKPSPPKSSRPPLLTAFFALLFTLLTAIGVYFIRIQSVITPFSQNLTNLVEAQKLQDGSRLYTTYTGLEPLDIALTYLVASFAQGPLGLHEAARIQQIHFLLNFFPAAVIMNVEAYRHAAWATLYQTVGGGVIIPFYHLVYTLLTTKITHLVSGGAVPLPLAKALLPSTLLLFALPTAAMYFPYSSPRLSQNLIAFWQVSPIVLNAGIWLLASTVYRSSSSSQTPETKTTTRQQTTLTLNRLYTTSALVAAASHLYTIYTLLTSTNKSLTLVNVFLPLNDVSNGDVATSLFQLFQWDFWLIFGSSRLWCALVVYDVQKQLHGKVNLKKFFWYYTLTNNLSMIIGPGAVLAGVWRWREERLVEIEAAAGRQEKEHSL</sequence>
<feature type="transmembrane region" description="Helical" evidence="2">
    <location>
        <begin position="259"/>
        <end position="277"/>
    </location>
</feature>
<protein>
    <submittedName>
        <fullName evidence="3">Uncharacterized protein</fullName>
    </submittedName>
</protein>
<feature type="transmembrane region" description="Helical" evidence="2">
    <location>
        <begin position="195"/>
        <end position="213"/>
    </location>
</feature>
<dbReference type="Proteomes" id="UP001224890">
    <property type="component" value="Unassembled WGS sequence"/>
</dbReference>